<dbReference type="GO" id="GO:0004252">
    <property type="term" value="F:serine-type endopeptidase activity"/>
    <property type="evidence" value="ECO:0007669"/>
    <property type="project" value="InterPro"/>
</dbReference>
<organism evidence="9 10">
    <name type="scientific">Elasticomyces elasticus</name>
    <dbReference type="NCBI Taxonomy" id="574655"/>
    <lineage>
        <taxon>Eukaryota</taxon>
        <taxon>Fungi</taxon>
        <taxon>Dikarya</taxon>
        <taxon>Ascomycota</taxon>
        <taxon>Pezizomycotina</taxon>
        <taxon>Dothideomycetes</taxon>
        <taxon>Dothideomycetidae</taxon>
        <taxon>Mycosphaerellales</taxon>
        <taxon>Teratosphaeriaceae</taxon>
        <taxon>Elasticomyces</taxon>
    </lineage>
</organism>
<protein>
    <recommendedName>
        <fullName evidence="8">Peptidase S54 rhomboid domain-containing protein</fullName>
    </recommendedName>
</protein>
<evidence type="ECO:0000259" key="8">
    <source>
        <dbReference type="Pfam" id="PF01694"/>
    </source>
</evidence>
<dbReference type="GO" id="GO:0006465">
    <property type="term" value="P:signal peptide processing"/>
    <property type="evidence" value="ECO:0007669"/>
    <property type="project" value="TreeGrafter"/>
</dbReference>
<dbReference type="SUPFAM" id="SSF144091">
    <property type="entry name" value="Rhomboid-like"/>
    <property type="match status" value="1"/>
</dbReference>
<name>A0AAN8A2D5_9PEZI</name>
<dbReference type="InterPro" id="IPR050925">
    <property type="entry name" value="Rhomboid_protease_S54"/>
</dbReference>
<proteinExistence type="inferred from homology"/>
<comment type="caution">
    <text evidence="9">The sequence shown here is derived from an EMBL/GenBank/DDBJ whole genome shotgun (WGS) entry which is preliminary data.</text>
</comment>
<dbReference type="AlphaFoldDB" id="A0AAN8A2D5"/>
<dbReference type="Pfam" id="PF01694">
    <property type="entry name" value="Rhomboid"/>
    <property type="match status" value="1"/>
</dbReference>
<evidence type="ECO:0000313" key="10">
    <source>
        <dbReference type="Proteomes" id="UP001310594"/>
    </source>
</evidence>
<evidence type="ECO:0000256" key="1">
    <source>
        <dbReference type="ARBA" id="ARBA00004141"/>
    </source>
</evidence>
<dbReference type="PANTHER" id="PTHR43731">
    <property type="entry name" value="RHOMBOID PROTEASE"/>
    <property type="match status" value="1"/>
</dbReference>
<dbReference type="PANTHER" id="PTHR43731:SF14">
    <property type="entry name" value="PRESENILIN-ASSOCIATED RHOMBOID-LIKE PROTEIN, MITOCHONDRIAL"/>
    <property type="match status" value="1"/>
</dbReference>
<feature type="transmembrane region" description="Helical" evidence="7">
    <location>
        <begin position="168"/>
        <end position="187"/>
    </location>
</feature>
<evidence type="ECO:0000256" key="2">
    <source>
        <dbReference type="ARBA" id="ARBA00009045"/>
    </source>
</evidence>
<dbReference type="InterPro" id="IPR022764">
    <property type="entry name" value="Peptidase_S54_rhomboid_dom"/>
</dbReference>
<sequence length="262" mass="28398">MSDSPFGRVFGPLTYRSIPGYGIIPNKESAVLQATYTIMALNGAVFIAWQAAQSGNPELLKGLEKHFTASSNNWQRGRYWTLLTSAFSHRSVGHITGNLVALRTFGRALSWIPGVGLLHFMSLTLGSAIAGSAAWLWQKRRAVGIVTQGRMLRNGSTVYSLGSHVQEMMLGASGLVAGAGAAATCLMPFAEMQVAPLPFPVPLWMVTAGYAAWDTYMLRAETSQVAHAAHLGGVLFGIAYYLAFLRKLGNGGVWRFLMEKLW</sequence>
<accession>A0AAN8A2D5</accession>
<keyword evidence="4" id="KW-0378">Hydrolase</keyword>
<evidence type="ECO:0000256" key="5">
    <source>
        <dbReference type="ARBA" id="ARBA00022989"/>
    </source>
</evidence>
<reference evidence="9" key="1">
    <citation type="submission" date="2023-08" db="EMBL/GenBank/DDBJ databases">
        <title>Black Yeasts Isolated from many extreme environments.</title>
        <authorList>
            <person name="Coleine C."/>
            <person name="Stajich J.E."/>
            <person name="Selbmann L."/>
        </authorList>
    </citation>
    <scope>NUCLEOTIDE SEQUENCE</scope>
    <source>
        <strain evidence="9">CCFEE 5810</strain>
    </source>
</reference>
<dbReference type="Proteomes" id="UP001310594">
    <property type="component" value="Unassembled WGS sequence"/>
</dbReference>
<keyword evidence="5 7" id="KW-1133">Transmembrane helix</keyword>
<keyword evidence="3 7" id="KW-0812">Transmembrane</keyword>
<keyword evidence="6 7" id="KW-0472">Membrane</keyword>
<comment type="subcellular location">
    <subcellularLocation>
        <location evidence="1">Membrane</location>
        <topology evidence="1">Multi-pass membrane protein</topology>
    </subcellularLocation>
</comment>
<dbReference type="EMBL" id="JAVRQU010000008">
    <property type="protein sequence ID" value="KAK5699951.1"/>
    <property type="molecule type" value="Genomic_DNA"/>
</dbReference>
<feature type="transmembrane region" description="Helical" evidence="7">
    <location>
        <begin position="117"/>
        <end position="137"/>
    </location>
</feature>
<evidence type="ECO:0000313" key="9">
    <source>
        <dbReference type="EMBL" id="KAK5699951.1"/>
    </source>
</evidence>
<gene>
    <name evidence="9" type="ORF">LTR97_006085</name>
</gene>
<evidence type="ECO:0000256" key="4">
    <source>
        <dbReference type="ARBA" id="ARBA00022801"/>
    </source>
</evidence>
<feature type="domain" description="Peptidase S54 rhomboid" evidence="8">
    <location>
        <begin position="77"/>
        <end position="246"/>
    </location>
</feature>
<dbReference type="InterPro" id="IPR035952">
    <property type="entry name" value="Rhomboid-like_sf"/>
</dbReference>
<evidence type="ECO:0000256" key="6">
    <source>
        <dbReference type="ARBA" id="ARBA00023136"/>
    </source>
</evidence>
<feature type="transmembrane region" description="Helical" evidence="7">
    <location>
        <begin position="225"/>
        <end position="245"/>
    </location>
</feature>
<comment type="similarity">
    <text evidence="2">Belongs to the peptidase S54 family.</text>
</comment>
<dbReference type="Gene3D" id="1.20.1540.10">
    <property type="entry name" value="Rhomboid-like"/>
    <property type="match status" value="1"/>
</dbReference>
<evidence type="ECO:0000256" key="3">
    <source>
        <dbReference type="ARBA" id="ARBA00022692"/>
    </source>
</evidence>
<dbReference type="GO" id="GO:0016020">
    <property type="term" value="C:membrane"/>
    <property type="evidence" value="ECO:0007669"/>
    <property type="project" value="UniProtKB-SubCell"/>
</dbReference>
<evidence type="ECO:0000256" key="7">
    <source>
        <dbReference type="SAM" id="Phobius"/>
    </source>
</evidence>